<reference evidence="4 5" key="1">
    <citation type="submission" date="2019-03" db="EMBL/GenBank/DDBJ databases">
        <title>Genomic Encyclopedia of Type Strains, Phase IV (KMG-IV): sequencing the most valuable type-strain genomes for metagenomic binning, comparative biology and taxonomic classification.</title>
        <authorList>
            <person name="Goeker M."/>
        </authorList>
    </citation>
    <scope>NUCLEOTIDE SEQUENCE [LARGE SCALE GENOMIC DNA]</scope>
    <source>
        <strain evidence="4 5">DSM 15505</strain>
    </source>
</reference>
<dbReference type="Pfam" id="PF16537">
    <property type="entry name" value="T2SSB"/>
    <property type="match status" value="1"/>
</dbReference>
<dbReference type="AlphaFoldDB" id="A0A4R7K0U4"/>
<dbReference type="GO" id="GO:0015627">
    <property type="term" value="C:type II protein secretion system complex"/>
    <property type="evidence" value="ECO:0007669"/>
    <property type="project" value="InterPro"/>
</dbReference>
<dbReference type="InterPro" id="IPR032389">
    <property type="entry name" value="GspB_C"/>
</dbReference>
<dbReference type="RefSeq" id="WP_133734837.1">
    <property type="nucleotide sequence ID" value="NZ_SOAX01000001.1"/>
</dbReference>
<dbReference type="Proteomes" id="UP000295830">
    <property type="component" value="Unassembled WGS sequence"/>
</dbReference>
<evidence type="ECO:0000256" key="1">
    <source>
        <dbReference type="SAM" id="MobiDB-lite"/>
    </source>
</evidence>
<evidence type="ECO:0000313" key="5">
    <source>
        <dbReference type="Proteomes" id="UP000295830"/>
    </source>
</evidence>
<organism evidence="4 5">
    <name type="scientific">Halospina denitrificans</name>
    <dbReference type="NCBI Taxonomy" id="332522"/>
    <lineage>
        <taxon>Bacteria</taxon>
        <taxon>Pseudomonadati</taxon>
        <taxon>Pseudomonadota</taxon>
        <taxon>Gammaproteobacteria</taxon>
        <taxon>Halospina</taxon>
    </lineage>
</organism>
<feature type="compositionally biased region" description="Basic and acidic residues" evidence="1">
    <location>
        <begin position="138"/>
        <end position="151"/>
    </location>
</feature>
<feature type="region of interest" description="Disordered" evidence="1">
    <location>
        <begin position="71"/>
        <end position="170"/>
    </location>
</feature>
<keyword evidence="2" id="KW-1133">Transmembrane helix</keyword>
<feature type="domain" description="Type II secretion system protein GspB C-terminal" evidence="3">
    <location>
        <begin position="176"/>
        <end position="233"/>
    </location>
</feature>
<feature type="transmembrane region" description="Helical" evidence="2">
    <location>
        <begin position="39"/>
        <end position="60"/>
    </location>
</feature>
<dbReference type="EMBL" id="SOAX01000001">
    <property type="protein sequence ID" value="TDT44460.1"/>
    <property type="molecule type" value="Genomic_DNA"/>
</dbReference>
<evidence type="ECO:0000256" key="2">
    <source>
        <dbReference type="SAM" id="Phobius"/>
    </source>
</evidence>
<keyword evidence="2" id="KW-0472">Membrane</keyword>
<evidence type="ECO:0000259" key="3">
    <source>
        <dbReference type="Pfam" id="PF16537"/>
    </source>
</evidence>
<sequence>MSYILDALKKSEAERSSLDRPEFAHRVPFESTPRKQREIWPYLLVLVLMANAFVIGYVMWPESAADEAANDSGQPAAVVQRQQSVERETASTAAEPSVRDEAESPEKAEASGTPETPAPVIAEDSPSKQAPATSAEPSRSDSSDTPPREDVVQEEQDEKEEVPNINAMPRSVQRRVPEMTFNAHLYSSKPSSRRVMINNQYLGEGDRLGGLVIREITAAGVVFRLDEHVFQIDVVRDWQGAL</sequence>
<proteinExistence type="predicted"/>
<keyword evidence="2" id="KW-0812">Transmembrane</keyword>
<feature type="compositionally biased region" description="Basic and acidic residues" evidence="1">
    <location>
        <begin position="97"/>
        <end position="109"/>
    </location>
</feature>
<comment type="caution">
    <text evidence="4">The sequence shown here is derived from an EMBL/GenBank/DDBJ whole genome shotgun (WGS) entry which is preliminary data.</text>
</comment>
<keyword evidence="5" id="KW-1185">Reference proteome</keyword>
<dbReference type="OrthoDB" id="5432325at2"/>
<evidence type="ECO:0000313" key="4">
    <source>
        <dbReference type="EMBL" id="TDT44460.1"/>
    </source>
</evidence>
<protein>
    <submittedName>
        <fullName evidence="4">General secretion pathway protein B</fullName>
    </submittedName>
</protein>
<name>A0A4R7K0U4_9GAMM</name>
<accession>A0A4R7K0U4</accession>
<gene>
    <name evidence="4" type="ORF">DES49_0567</name>
</gene>